<keyword evidence="7" id="KW-0804">Transcription</keyword>
<organism evidence="9 10">
    <name type="scientific">Paenibacillus chartarius</name>
    <dbReference type="NCBI Taxonomy" id="747481"/>
    <lineage>
        <taxon>Bacteria</taxon>
        <taxon>Bacillati</taxon>
        <taxon>Bacillota</taxon>
        <taxon>Bacilli</taxon>
        <taxon>Bacillales</taxon>
        <taxon>Paenibacillaceae</taxon>
        <taxon>Paenibacillus</taxon>
    </lineage>
</organism>
<protein>
    <submittedName>
        <fullName evidence="9">PLP-dependent aminotransferase family protein</fullName>
    </submittedName>
</protein>
<dbReference type="SUPFAM" id="SSF53383">
    <property type="entry name" value="PLP-dependent transferases"/>
    <property type="match status" value="1"/>
</dbReference>
<dbReference type="InterPro" id="IPR036388">
    <property type="entry name" value="WH-like_DNA-bd_sf"/>
</dbReference>
<dbReference type="Proteomes" id="UP001589776">
    <property type="component" value="Unassembled WGS sequence"/>
</dbReference>
<proteinExistence type="inferred from homology"/>
<dbReference type="InterPro" id="IPR036390">
    <property type="entry name" value="WH_DNA-bd_sf"/>
</dbReference>
<dbReference type="PANTHER" id="PTHR46577:SF2">
    <property type="entry name" value="TRANSCRIPTIONAL REGULATORY PROTEIN"/>
    <property type="match status" value="1"/>
</dbReference>
<reference evidence="9 10" key="1">
    <citation type="submission" date="2024-09" db="EMBL/GenBank/DDBJ databases">
        <authorList>
            <person name="Sun Q."/>
            <person name="Mori K."/>
        </authorList>
    </citation>
    <scope>NUCLEOTIDE SEQUENCE [LARGE SCALE GENOMIC DNA]</scope>
    <source>
        <strain evidence="9 10">CCM 7759</strain>
    </source>
</reference>
<evidence type="ECO:0000256" key="4">
    <source>
        <dbReference type="ARBA" id="ARBA00022898"/>
    </source>
</evidence>
<name>A0ABV6DS79_9BACL</name>
<dbReference type="PROSITE" id="PS50949">
    <property type="entry name" value="HTH_GNTR"/>
    <property type="match status" value="1"/>
</dbReference>
<dbReference type="SMART" id="SM00345">
    <property type="entry name" value="HTH_GNTR"/>
    <property type="match status" value="1"/>
</dbReference>
<comment type="caution">
    <text evidence="9">The sequence shown here is derived from an EMBL/GenBank/DDBJ whole genome shotgun (WGS) entry which is preliminary data.</text>
</comment>
<evidence type="ECO:0000256" key="7">
    <source>
        <dbReference type="ARBA" id="ARBA00023163"/>
    </source>
</evidence>
<keyword evidence="3 9" id="KW-0032">Aminotransferase</keyword>
<feature type="domain" description="HTH gntR-type" evidence="8">
    <location>
        <begin position="11"/>
        <end position="79"/>
    </location>
</feature>
<keyword evidence="6" id="KW-0238">DNA-binding</keyword>
<evidence type="ECO:0000256" key="5">
    <source>
        <dbReference type="ARBA" id="ARBA00023015"/>
    </source>
</evidence>
<dbReference type="Pfam" id="PF00155">
    <property type="entry name" value="Aminotran_1_2"/>
    <property type="match status" value="1"/>
</dbReference>
<dbReference type="PRINTS" id="PR00035">
    <property type="entry name" value="HTHGNTR"/>
</dbReference>
<dbReference type="Gene3D" id="3.90.1150.10">
    <property type="entry name" value="Aspartate Aminotransferase, domain 1"/>
    <property type="match status" value="1"/>
</dbReference>
<evidence type="ECO:0000313" key="9">
    <source>
        <dbReference type="EMBL" id="MFC0215510.1"/>
    </source>
</evidence>
<dbReference type="InterPro" id="IPR004839">
    <property type="entry name" value="Aminotransferase_I/II_large"/>
</dbReference>
<comment type="similarity">
    <text evidence="2">In the C-terminal section; belongs to the class-I pyridoxal-phosphate-dependent aminotransferase family.</text>
</comment>
<dbReference type="CDD" id="cd07377">
    <property type="entry name" value="WHTH_GntR"/>
    <property type="match status" value="1"/>
</dbReference>
<dbReference type="RefSeq" id="WP_377472959.1">
    <property type="nucleotide sequence ID" value="NZ_JBHLWN010000098.1"/>
</dbReference>
<dbReference type="CDD" id="cd00609">
    <property type="entry name" value="AAT_like"/>
    <property type="match status" value="1"/>
</dbReference>
<evidence type="ECO:0000256" key="6">
    <source>
        <dbReference type="ARBA" id="ARBA00023125"/>
    </source>
</evidence>
<gene>
    <name evidence="9" type="ORF">ACFFK0_24250</name>
</gene>
<dbReference type="InterPro" id="IPR015421">
    <property type="entry name" value="PyrdxlP-dep_Trfase_major"/>
</dbReference>
<evidence type="ECO:0000256" key="1">
    <source>
        <dbReference type="ARBA" id="ARBA00001933"/>
    </source>
</evidence>
<dbReference type="InterPro" id="IPR000524">
    <property type="entry name" value="Tscrpt_reg_HTH_GntR"/>
</dbReference>
<evidence type="ECO:0000259" key="8">
    <source>
        <dbReference type="PROSITE" id="PS50949"/>
    </source>
</evidence>
<dbReference type="Gene3D" id="3.40.640.10">
    <property type="entry name" value="Type I PLP-dependent aspartate aminotransferase-like (Major domain)"/>
    <property type="match status" value="1"/>
</dbReference>
<dbReference type="Gene3D" id="1.10.10.10">
    <property type="entry name" value="Winged helix-like DNA-binding domain superfamily/Winged helix DNA-binding domain"/>
    <property type="match status" value="1"/>
</dbReference>
<comment type="cofactor">
    <cofactor evidence="1">
        <name>pyridoxal 5'-phosphate</name>
        <dbReference type="ChEBI" id="CHEBI:597326"/>
    </cofactor>
</comment>
<evidence type="ECO:0000256" key="2">
    <source>
        <dbReference type="ARBA" id="ARBA00005384"/>
    </source>
</evidence>
<dbReference type="PANTHER" id="PTHR46577">
    <property type="entry name" value="HTH-TYPE TRANSCRIPTIONAL REGULATORY PROTEIN GABR"/>
    <property type="match status" value="1"/>
</dbReference>
<dbReference type="Pfam" id="PF00392">
    <property type="entry name" value="GntR"/>
    <property type="match status" value="1"/>
</dbReference>
<dbReference type="InterPro" id="IPR015424">
    <property type="entry name" value="PyrdxlP-dep_Trfase"/>
</dbReference>
<keyword evidence="3 9" id="KW-0808">Transferase</keyword>
<evidence type="ECO:0000313" key="10">
    <source>
        <dbReference type="Proteomes" id="UP001589776"/>
    </source>
</evidence>
<dbReference type="GO" id="GO:0008483">
    <property type="term" value="F:transaminase activity"/>
    <property type="evidence" value="ECO:0007669"/>
    <property type="project" value="UniProtKB-KW"/>
</dbReference>
<keyword evidence="10" id="KW-1185">Reference proteome</keyword>
<keyword evidence="5" id="KW-0805">Transcription regulation</keyword>
<sequence length="483" mass="53191">MNWKLEISAGKPGYHQIVHYFERKIVSGELPPGNRLPPERELALQLAVNRSTVSAAYEELRARGLITSVQGSGTRVSELLWDTSERQAPNWRRYGGGSLFHPAEPYYKRIGQALSLPGIVNMSLGELSPDLMPLARLAQLSGEIDYDRPFSYWTNSRGDAWLRETLSAYLGRQLSIGAAPGQLIVTAGVKHALYLIVSALLQPGDTVAVEGPSYLYAMQVFTPAGIRMVKLDVDEHGLIPELVPELFRRHRIKMVFVNPTYQNPTGTTLPLARRRRLLELCTELGLPIVEDDPYGRLSLSAGASLPAPIRALPGAEQSVIYLGTLSKTVSPGMRIGWIAAPYPIAERLAEAKSRMGYTTSHPGERLAQRWLASDEAESHLAFVTDALARRRAVMLEAIRKHAAACTARFAPNAPQGGFYIWLKLRSPVPDKELFEACIRSGVIVMPGLIYGAEKGYLRLSYASVNDNLIEEGIARLGSALRSL</sequence>
<dbReference type="InterPro" id="IPR015422">
    <property type="entry name" value="PyrdxlP-dep_Trfase_small"/>
</dbReference>
<keyword evidence="4" id="KW-0663">Pyridoxal phosphate</keyword>
<accession>A0ABV6DS79</accession>
<dbReference type="EMBL" id="JBHLWN010000098">
    <property type="protein sequence ID" value="MFC0215510.1"/>
    <property type="molecule type" value="Genomic_DNA"/>
</dbReference>
<evidence type="ECO:0000256" key="3">
    <source>
        <dbReference type="ARBA" id="ARBA00022576"/>
    </source>
</evidence>
<dbReference type="InterPro" id="IPR051446">
    <property type="entry name" value="HTH_trans_reg/aminotransferase"/>
</dbReference>
<dbReference type="SUPFAM" id="SSF46785">
    <property type="entry name" value="Winged helix' DNA-binding domain"/>
    <property type="match status" value="1"/>
</dbReference>